<comment type="caution">
    <text evidence="2">The sequence shown here is derived from an EMBL/GenBank/DDBJ whole genome shotgun (WGS) entry which is preliminary data.</text>
</comment>
<dbReference type="InterPro" id="IPR012337">
    <property type="entry name" value="RNaseH-like_sf"/>
</dbReference>
<dbReference type="InterPro" id="IPR001584">
    <property type="entry name" value="Integrase_cat-core"/>
</dbReference>
<accession>A0A6D2JC22</accession>
<evidence type="ECO:0000313" key="3">
    <source>
        <dbReference type="Proteomes" id="UP000467841"/>
    </source>
</evidence>
<sequence>MGFDFDLCYKPGSENKAADGLSRIPFPLGESTKSTLLALSIPSVLELHGIYKEIASSQAVQSLLTQIQHRLFSGQGYEIIDGRLWYKRRLVISSDCSFIPLILSWVVILGVPSAGLLHPLPILNQVWEDISMDFIEGLPVSQGFNVILVVVDRLSKYAHFLGLRHPFNAIDVAKCFMADVVKLHGLPKSIVSDRDKIILSSFWKDLFRLEGTKFSYSMAFNPQTDGQIELLNRCLETYLRCFASGQPKTWHKFLSWAELWYNTSYHTSLLTTPYKVLYGRDPPAVLRYEPGSTNNFELESMLHERDWMLLEIKARLLHVQQLMKNSADKHRRDLQFAVGDWVYLKLKS</sequence>
<evidence type="ECO:0000259" key="1">
    <source>
        <dbReference type="PROSITE" id="PS50994"/>
    </source>
</evidence>
<dbReference type="AlphaFoldDB" id="A0A6D2JC22"/>
<gene>
    <name evidence="2" type="ORF">MERR_LOCUS25702</name>
</gene>
<feature type="domain" description="Integrase catalytic" evidence="1">
    <location>
        <begin position="117"/>
        <end position="281"/>
    </location>
</feature>
<dbReference type="OrthoDB" id="2013610at2759"/>
<dbReference type="PANTHER" id="PTHR45835:SF99">
    <property type="entry name" value="CHROMO DOMAIN-CONTAINING PROTEIN-RELATED"/>
    <property type="match status" value="1"/>
</dbReference>
<dbReference type="EMBL" id="CACVBM020001195">
    <property type="protein sequence ID" value="CAA7038467.1"/>
    <property type="molecule type" value="Genomic_DNA"/>
</dbReference>
<evidence type="ECO:0000313" key="2">
    <source>
        <dbReference type="EMBL" id="CAA7038467.1"/>
    </source>
</evidence>
<name>A0A6D2JC22_9BRAS</name>
<reference evidence="2" key="1">
    <citation type="submission" date="2020-01" db="EMBL/GenBank/DDBJ databases">
        <authorList>
            <person name="Mishra B."/>
        </authorList>
    </citation>
    <scope>NUCLEOTIDE SEQUENCE [LARGE SCALE GENOMIC DNA]</scope>
</reference>
<dbReference type="GO" id="GO:0015074">
    <property type="term" value="P:DNA integration"/>
    <property type="evidence" value="ECO:0007669"/>
    <property type="project" value="InterPro"/>
</dbReference>
<dbReference type="Gene3D" id="3.30.420.10">
    <property type="entry name" value="Ribonuclease H-like superfamily/Ribonuclease H"/>
    <property type="match status" value="1"/>
</dbReference>
<dbReference type="InterPro" id="IPR036397">
    <property type="entry name" value="RNaseH_sf"/>
</dbReference>
<organism evidence="2 3">
    <name type="scientific">Microthlaspi erraticum</name>
    <dbReference type="NCBI Taxonomy" id="1685480"/>
    <lineage>
        <taxon>Eukaryota</taxon>
        <taxon>Viridiplantae</taxon>
        <taxon>Streptophyta</taxon>
        <taxon>Embryophyta</taxon>
        <taxon>Tracheophyta</taxon>
        <taxon>Spermatophyta</taxon>
        <taxon>Magnoliopsida</taxon>
        <taxon>eudicotyledons</taxon>
        <taxon>Gunneridae</taxon>
        <taxon>Pentapetalae</taxon>
        <taxon>rosids</taxon>
        <taxon>malvids</taxon>
        <taxon>Brassicales</taxon>
        <taxon>Brassicaceae</taxon>
        <taxon>Coluteocarpeae</taxon>
        <taxon>Microthlaspi</taxon>
    </lineage>
</organism>
<proteinExistence type="predicted"/>
<keyword evidence="3" id="KW-1185">Reference proteome</keyword>
<dbReference type="GO" id="GO:0003676">
    <property type="term" value="F:nucleic acid binding"/>
    <property type="evidence" value="ECO:0007669"/>
    <property type="project" value="InterPro"/>
</dbReference>
<protein>
    <recommendedName>
        <fullName evidence="1">Integrase catalytic domain-containing protein</fullName>
    </recommendedName>
</protein>
<dbReference type="PANTHER" id="PTHR45835">
    <property type="entry name" value="YALI0A06105P"/>
    <property type="match status" value="1"/>
</dbReference>
<dbReference type="Proteomes" id="UP000467841">
    <property type="component" value="Unassembled WGS sequence"/>
</dbReference>
<dbReference type="PROSITE" id="PS50994">
    <property type="entry name" value="INTEGRASE"/>
    <property type="match status" value="1"/>
</dbReference>
<dbReference type="SUPFAM" id="SSF53098">
    <property type="entry name" value="Ribonuclease H-like"/>
    <property type="match status" value="1"/>
</dbReference>